<dbReference type="HOGENOM" id="CLU_782191_0_0_6"/>
<dbReference type="Pfam" id="PF09524">
    <property type="entry name" value="Phg_2220_C"/>
    <property type="match status" value="1"/>
</dbReference>
<evidence type="ECO:0000256" key="1">
    <source>
        <dbReference type="SAM" id="MobiDB-lite"/>
    </source>
</evidence>
<feature type="compositionally biased region" description="Basic and acidic residues" evidence="1">
    <location>
        <begin position="121"/>
        <end position="139"/>
    </location>
</feature>
<sequence>MRYSIHINQVRCVEWGIKPSLGGIVDLINQASSWATATVINGFTYYWIEPAKVAEELISEGWKRDTARRHMNTLRDEGIIDLVMMDGKYYVRLTEKGATWNQIIPIRQTEKNSSGENSSELPRKKIRETAKKNSPDKYIQELNTTSDQSPLTPTGEPAPAETVLNYLNTEVANLAAELGEHKPLGFKLKPWAKNISARIAESSVDECKQVVDYLVAKWGRDGKMREYICPKTIFRASNFADYLPKSHAWAANGKPVCVNGKWVAPTELEKRLIMPTIEEVKAWYQKSLGIGNPFKTLDFSDKRNLVLYHATIATKNKKPLERELLMVISQAIKDTVEHVDTLRVPSFE</sequence>
<dbReference type="EMBL" id="CP006956">
    <property type="protein sequence ID" value="AHG87349.1"/>
    <property type="molecule type" value="Genomic_DNA"/>
</dbReference>
<reference evidence="3 4" key="1">
    <citation type="submission" date="2013-12" db="EMBL/GenBank/DDBJ databases">
        <title>Annotation of the Bibersteinia trehalosi USDA-ARS-USMARC-190 complete genome.</title>
        <authorList>
            <person name="Harhay G.P."/>
            <person name="McVey S."/>
            <person name="Clawson M.L."/>
            <person name="Bono J."/>
            <person name="Heaton M.P."/>
            <person name="Chitko-Mckown C.G."/>
            <person name="Harhay D.M."/>
            <person name="Smith T.P.L."/>
        </authorList>
    </citation>
    <scope>NUCLEOTIDE SEQUENCE [LARGE SCALE GENOMIC DNA]</scope>
    <source>
        <strain evidence="3 4">USDA-ARS-USMARC-190</strain>
    </source>
</reference>
<feature type="domain" description="Phage conserved hypothetical protein C-terminal" evidence="2">
    <location>
        <begin position="192"/>
        <end position="243"/>
    </location>
</feature>
<dbReference type="PATRIC" id="fig|1263832.3.peg.2109"/>
<proteinExistence type="predicted"/>
<evidence type="ECO:0000313" key="3">
    <source>
        <dbReference type="EMBL" id="AHG87349.1"/>
    </source>
</evidence>
<dbReference type="RefSeq" id="WP_025289963.1">
    <property type="nucleotide sequence ID" value="NZ_CP006956.1"/>
</dbReference>
<feature type="compositionally biased region" description="Polar residues" evidence="1">
    <location>
        <begin position="111"/>
        <end position="120"/>
    </location>
</feature>
<dbReference type="AlphaFoldDB" id="W0R8B3"/>
<dbReference type="KEGG" id="btra:F544_21210"/>
<dbReference type="Proteomes" id="UP000019086">
    <property type="component" value="Chromosome"/>
</dbReference>
<protein>
    <recommendedName>
        <fullName evidence="2">Phage conserved hypothetical protein C-terminal domain-containing protein</fullName>
    </recommendedName>
</protein>
<feature type="region of interest" description="Disordered" evidence="1">
    <location>
        <begin position="110"/>
        <end position="157"/>
    </location>
</feature>
<evidence type="ECO:0000313" key="4">
    <source>
        <dbReference type="Proteomes" id="UP000019086"/>
    </source>
</evidence>
<name>W0R8B3_BIBTR</name>
<accession>W0R8B3</accession>
<organism evidence="3 4">
    <name type="scientific">Bibersteinia trehalosi USDA-ARS-USMARC-190</name>
    <dbReference type="NCBI Taxonomy" id="1263832"/>
    <lineage>
        <taxon>Bacteria</taxon>
        <taxon>Pseudomonadati</taxon>
        <taxon>Pseudomonadota</taxon>
        <taxon>Gammaproteobacteria</taxon>
        <taxon>Pasteurellales</taxon>
        <taxon>Pasteurellaceae</taxon>
        <taxon>Bibersteinia</taxon>
    </lineage>
</organism>
<dbReference type="InterPro" id="IPR011741">
    <property type="entry name" value="Phg_2220_C"/>
</dbReference>
<feature type="compositionally biased region" description="Polar residues" evidence="1">
    <location>
        <begin position="141"/>
        <end position="152"/>
    </location>
</feature>
<evidence type="ECO:0000259" key="2">
    <source>
        <dbReference type="Pfam" id="PF09524"/>
    </source>
</evidence>
<gene>
    <name evidence="3" type="ORF">F544_21210</name>
</gene>